<evidence type="ECO:0000313" key="4">
    <source>
        <dbReference type="Proteomes" id="UP000481616"/>
    </source>
</evidence>
<dbReference type="EMBL" id="VVYY01000012">
    <property type="protein sequence ID" value="KAA5396832.1"/>
    <property type="molecule type" value="Genomic_DNA"/>
</dbReference>
<reference evidence="3 4" key="1">
    <citation type="journal article" date="2019" name="Nat. Med.">
        <title>A library of human gut bacterial isolates paired with longitudinal multiomics data enables mechanistic microbiome research.</title>
        <authorList>
            <person name="Poyet M."/>
            <person name="Groussin M."/>
            <person name="Gibbons S.M."/>
            <person name="Avila-Pacheco J."/>
            <person name="Jiang X."/>
            <person name="Kearney S.M."/>
            <person name="Perrotta A.R."/>
            <person name="Berdy B."/>
            <person name="Zhao S."/>
            <person name="Lieberman T.D."/>
            <person name="Swanson P.K."/>
            <person name="Smith M."/>
            <person name="Roesemann S."/>
            <person name="Alexander J.E."/>
            <person name="Rich S.A."/>
            <person name="Livny J."/>
            <person name="Vlamakis H."/>
            <person name="Clish C."/>
            <person name="Bullock K."/>
            <person name="Deik A."/>
            <person name="Scott J."/>
            <person name="Pierce K.A."/>
            <person name="Xavier R.J."/>
            <person name="Alm E.J."/>
        </authorList>
    </citation>
    <scope>NUCLEOTIDE SEQUENCE [LARGE SCALE GENOMIC DNA]</scope>
    <source>
        <strain evidence="1 4">BIOML-A1</strain>
        <strain evidence="2 3">BIOML-A4</strain>
    </source>
</reference>
<dbReference type="EMBL" id="VVZA01000011">
    <property type="protein sequence ID" value="KAA5404193.1"/>
    <property type="molecule type" value="Genomic_DNA"/>
</dbReference>
<name>A0A4Q5HPV6_9BACT</name>
<protein>
    <submittedName>
        <fullName evidence="1">Uncharacterized protein</fullName>
    </submittedName>
</protein>
<dbReference type="Proteomes" id="UP000481616">
    <property type="component" value="Unassembled WGS sequence"/>
</dbReference>
<organism evidence="1 4">
    <name type="scientific">Phocaeicola dorei</name>
    <dbReference type="NCBI Taxonomy" id="357276"/>
    <lineage>
        <taxon>Bacteria</taxon>
        <taxon>Pseudomonadati</taxon>
        <taxon>Bacteroidota</taxon>
        <taxon>Bacteroidia</taxon>
        <taxon>Bacteroidales</taxon>
        <taxon>Bacteroidaceae</taxon>
        <taxon>Phocaeicola</taxon>
    </lineage>
</organism>
<gene>
    <name evidence="2" type="ORF">F2Y51_14195</name>
    <name evidence="1" type="ORF">F2Y58_15130</name>
</gene>
<dbReference type="RefSeq" id="WP_130054198.1">
    <property type="nucleotide sequence ID" value="NZ_RCXK01000012.1"/>
</dbReference>
<dbReference type="AlphaFoldDB" id="A0A4Q5HPV6"/>
<evidence type="ECO:0000313" key="3">
    <source>
        <dbReference type="Proteomes" id="UP000441162"/>
    </source>
</evidence>
<comment type="caution">
    <text evidence="1">The sequence shown here is derived from an EMBL/GenBank/DDBJ whole genome shotgun (WGS) entry which is preliminary data.</text>
</comment>
<accession>A0A4Q5HPV6</accession>
<sequence length="107" mass="12154">MDVKVDFDFSDVDDFFNEGDAEYLDVVDKVGYEADEYDKENGSYTDKSGTLRKSNKHIASKEGLELYNDATAPNGYQYASKVESYGFEVRSGGALYAEKRLKEEFEK</sequence>
<evidence type="ECO:0000313" key="2">
    <source>
        <dbReference type="EMBL" id="KAA5404193.1"/>
    </source>
</evidence>
<proteinExistence type="predicted"/>
<dbReference type="Proteomes" id="UP000441162">
    <property type="component" value="Unassembled WGS sequence"/>
</dbReference>
<evidence type="ECO:0000313" key="1">
    <source>
        <dbReference type="EMBL" id="KAA5396832.1"/>
    </source>
</evidence>